<gene>
    <name evidence="1" type="ORF">F383_12176</name>
</gene>
<name>A0A0B0PVL7_GOSAR</name>
<accession>A0A0B0PVL7</accession>
<keyword evidence="2" id="KW-1185">Reference proteome</keyword>
<reference evidence="2" key="1">
    <citation type="submission" date="2014-09" db="EMBL/GenBank/DDBJ databases">
        <authorList>
            <person name="Mudge J."/>
            <person name="Ramaraj T."/>
            <person name="Lindquist I.E."/>
            <person name="Bharti A.K."/>
            <person name="Sundararajan A."/>
            <person name="Cameron C.T."/>
            <person name="Woodward J.E."/>
            <person name="May G.D."/>
            <person name="Brubaker C."/>
            <person name="Broadhvest J."/>
            <person name="Wilkins T.A."/>
        </authorList>
    </citation>
    <scope>NUCLEOTIDE SEQUENCE</scope>
    <source>
        <strain evidence="2">cv. AKA8401</strain>
    </source>
</reference>
<dbReference type="AlphaFoldDB" id="A0A0B0PVL7"/>
<dbReference type="Proteomes" id="UP000032142">
    <property type="component" value="Unassembled WGS sequence"/>
</dbReference>
<evidence type="ECO:0000313" key="1">
    <source>
        <dbReference type="EMBL" id="KHG30528.1"/>
    </source>
</evidence>
<protein>
    <submittedName>
        <fullName evidence="1">Uncharacterized protein</fullName>
    </submittedName>
</protein>
<organism evidence="1 2">
    <name type="scientific">Gossypium arboreum</name>
    <name type="common">Tree cotton</name>
    <name type="synonym">Gossypium nanking</name>
    <dbReference type="NCBI Taxonomy" id="29729"/>
    <lineage>
        <taxon>Eukaryota</taxon>
        <taxon>Viridiplantae</taxon>
        <taxon>Streptophyta</taxon>
        <taxon>Embryophyta</taxon>
        <taxon>Tracheophyta</taxon>
        <taxon>Spermatophyta</taxon>
        <taxon>Magnoliopsida</taxon>
        <taxon>eudicotyledons</taxon>
        <taxon>Gunneridae</taxon>
        <taxon>Pentapetalae</taxon>
        <taxon>rosids</taxon>
        <taxon>malvids</taxon>
        <taxon>Malvales</taxon>
        <taxon>Malvaceae</taxon>
        <taxon>Malvoideae</taxon>
        <taxon>Gossypium</taxon>
    </lineage>
</organism>
<proteinExistence type="predicted"/>
<evidence type="ECO:0000313" key="2">
    <source>
        <dbReference type="Proteomes" id="UP000032142"/>
    </source>
</evidence>
<dbReference type="EMBL" id="KN457665">
    <property type="protein sequence ID" value="KHG30528.1"/>
    <property type="molecule type" value="Genomic_DNA"/>
</dbReference>
<sequence>MASEKSDKFFRVRPYPRYGISMIYDPYKTMARPWLRKVKRDHMQVISFIMAKVS</sequence>